<dbReference type="NCBIfam" id="TIGR00077">
    <property type="entry name" value="lspA"/>
    <property type="match status" value="1"/>
</dbReference>
<accession>A0AA35S2Z0</accession>
<evidence type="ECO:0000256" key="4">
    <source>
        <dbReference type="ARBA" id="ARBA00022801"/>
    </source>
</evidence>
<dbReference type="PANTHER" id="PTHR33695">
    <property type="entry name" value="LIPOPROTEIN SIGNAL PEPTIDASE"/>
    <property type="match status" value="1"/>
</dbReference>
<evidence type="ECO:0000256" key="3">
    <source>
        <dbReference type="ARBA" id="ARBA00022692"/>
    </source>
</evidence>
<keyword evidence="2" id="KW-0645">Protease</keyword>
<keyword evidence="3 7" id="KW-0812">Transmembrane</keyword>
<evidence type="ECO:0000256" key="1">
    <source>
        <dbReference type="ARBA" id="ARBA00022475"/>
    </source>
</evidence>
<dbReference type="PANTHER" id="PTHR33695:SF1">
    <property type="entry name" value="LIPOPROTEIN SIGNAL PEPTIDASE"/>
    <property type="match status" value="1"/>
</dbReference>
<dbReference type="HAMAP" id="MF_00161">
    <property type="entry name" value="LspA"/>
    <property type="match status" value="1"/>
</dbReference>
<evidence type="ECO:0000313" key="8">
    <source>
        <dbReference type="EMBL" id="CAI8022304.1"/>
    </source>
</evidence>
<evidence type="ECO:0000256" key="7">
    <source>
        <dbReference type="SAM" id="Phobius"/>
    </source>
</evidence>
<dbReference type="Pfam" id="PF01252">
    <property type="entry name" value="Peptidase_A8"/>
    <property type="match status" value="1"/>
</dbReference>
<comment type="caution">
    <text evidence="8">The sequence shown here is derived from an EMBL/GenBank/DDBJ whole genome shotgun (WGS) entry which is preliminary data.</text>
</comment>
<keyword evidence="9" id="KW-1185">Reference proteome</keyword>
<evidence type="ECO:0000256" key="5">
    <source>
        <dbReference type="ARBA" id="ARBA00022989"/>
    </source>
</evidence>
<proteinExistence type="inferred from homology"/>
<feature type="transmembrane region" description="Helical" evidence="7">
    <location>
        <begin position="62"/>
        <end position="80"/>
    </location>
</feature>
<dbReference type="EMBL" id="CASHTH010001945">
    <property type="protein sequence ID" value="CAI8022304.1"/>
    <property type="molecule type" value="Genomic_DNA"/>
</dbReference>
<keyword evidence="8" id="KW-0449">Lipoprotein</keyword>
<dbReference type="PROSITE" id="PS00855">
    <property type="entry name" value="SPASE_II"/>
    <property type="match status" value="1"/>
</dbReference>
<keyword evidence="5 7" id="KW-1133">Transmembrane helix</keyword>
<dbReference type="GO" id="GO:0016020">
    <property type="term" value="C:membrane"/>
    <property type="evidence" value="ECO:0007669"/>
    <property type="project" value="InterPro"/>
</dbReference>
<keyword evidence="6 7" id="KW-0472">Membrane</keyword>
<reference evidence="8" key="1">
    <citation type="submission" date="2023-03" db="EMBL/GenBank/DDBJ databases">
        <authorList>
            <person name="Steffen K."/>
            <person name="Cardenas P."/>
        </authorList>
    </citation>
    <scope>NUCLEOTIDE SEQUENCE</scope>
</reference>
<keyword evidence="4" id="KW-0378">Hydrolase</keyword>
<dbReference type="PRINTS" id="PR00781">
    <property type="entry name" value="LIPOSIGPTASE"/>
</dbReference>
<dbReference type="InterPro" id="IPR001872">
    <property type="entry name" value="Peptidase_A8"/>
</dbReference>
<organism evidence="8 9">
    <name type="scientific">Geodia barretti</name>
    <name type="common">Barrett's horny sponge</name>
    <dbReference type="NCBI Taxonomy" id="519541"/>
    <lineage>
        <taxon>Eukaryota</taxon>
        <taxon>Metazoa</taxon>
        <taxon>Porifera</taxon>
        <taxon>Demospongiae</taxon>
        <taxon>Heteroscleromorpha</taxon>
        <taxon>Tetractinellida</taxon>
        <taxon>Astrophorina</taxon>
        <taxon>Geodiidae</taxon>
        <taxon>Geodia</taxon>
    </lineage>
</organism>
<name>A0AA35S2Z0_GEOBA</name>
<dbReference type="GO" id="GO:0004190">
    <property type="term" value="F:aspartic-type endopeptidase activity"/>
    <property type="evidence" value="ECO:0007669"/>
    <property type="project" value="InterPro"/>
</dbReference>
<evidence type="ECO:0000256" key="2">
    <source>
        <dbReference type="ARBA" id="ARBA00022670"/>
    </source>
</evidence>
<feature type="transmembrane region" description="Helical" evidence="7">
    <location>
        <begin position="36"/>
        <end position="55"/>
    </location>
</feature>
<evidence type="ECO:0000313" key="9">
    <source>
        <dbReference type="Proteomes" id="UP001174909"/>
    </source>
</evidence>
<protein>
    <submittedName>
        <fullName evidence="8">Lipoprotein signal peptidase</fullName>
    </submittedName>
</protein>
<evidence type="ECO:0000256" key="6">
    <source>
        <dbReference type="ARBA" id="ARBA00023136"/>
    </source>
</evidence>
<dbReference type="Proteomes" id="UP001174909">
    <property type="component" value="Unassembled WGS sequence"/>
</dbReference>
<gene>
    <name evidence="8" type="ORF">GBAR_LOCUS13117</name>
</gene>
<sequence length="140" mass="14769">MGNPVEVIPGFFQLTLVHNTGMAFGLLGGVAFPGKAWLLTAVSAGLLIAIVWFAWRAGPLSMMTVVGIVAMLSGAVGNILDRVLYGYVVDFLDLYIGSAHWPAFNIADAMICTGVGLLVLESVRDLRRESAGTGQEDLSG</sequence>
<dbReference type="GO" id="GO:0006508">
    <property type="term" value="P:proteolysis"/>
    <property type="evidence" value="ECO:0007669"/>
    <property type="project" value="UniProtKB-KW"/>
</dbReference>
<dbReference type="AlphaFoldDB" id="A0AA35S2Z0"/>
<keyword evidence="1" id="KW-1003">Cell membrane</keyword>